<evidence type="ECO:0000313" key="4">
    <source>
        <dbReference type="Proteomes" id="UP000248039"/>
    </source>
</evidence>
<comment type="caution">
    <text evidence="3">The sequence shown here is derived from an EMBL/GenBank/DDBJ whole genome shotgun (WGS) entry which is preliminary data.</text>
</comment>
<dbReference type="Gene3D" id="3.30.300.220">
    <property type="match status" value="1"/>
</dbReference>
<dbReference type="GO" id="GO:0004300">
    <property type="term" value="F:enoyl-CoA hydratase activity"/>
    <property type="evidence" value="ECO:0007669"/>
    <property type="project" value="UniProtKB-EC"/>
</dbReference>
<name>A0A2V4MZ01_9ACTN</name>
<dbReference type="InterPro" id="IPR001753">
    <property type="entry name" value="Enoyl-CoA_hydra/iso"/>
</dbReference>
<keyword evidence="4" id="KW-1185">Reference proteome</keyword>
<dbReference type="Proteomes" id="UP000248039">
    <property type="component" value="Unassembled WGS sequence"/>
</dbReference>
<reference evidence="3 4" key="1">
    <citation type="submission" date="2018-03" db="EMBL/GenBank/DDBJ databases">
        <title>Bioinformatic expansion and discovery of thiopeptide antibiotics.</title>
        <authorList>
            <person name="Schwalen C.J."/>
            <person name="Hudson G.A."/>
            <person name="Mitchell D.A."/>
        </authorList>
    </citation>
    <scope>NUCLEOTIDE SEQUENCE [LARGE SCALE GENOMIC DNA]</scope>
    <source>
        <strain evidence="3 4">ATCC 21389</strain>
    </source>
</reference>
<organism evidence="3 4">
    <name type="scientific">Streptomyces tateyamensis</name>
    <dbReference type="NCBI Taxonomy" id="565073"/>
    <lineage>
        <taxon>Bacteria</taxon>
        <taxon>Bacillati</taxon>
        <taxon>Actinomycetota</taxon>
        <taxon>Actinomycetes</taxon>
        <taxon>Kitasatosporales</taxon>
        <taxon>Streptomycetaceae</taxon>
        <taxon>Streptomyces</taxon>
    </lineage>
</organism>
<dbReference type="PANTHER" id="PTHR43802:SF1">
    <property type="entry name" value="IP11341P-RELATED"/>
    <property type="match status" value="1"/>
</dbReference>
<gene>
    <name evidence="3" type="ORF">C7C46_33305</name>
</gene>
<accession>A0A2V4MZ01</accession>
<evidence type="ECO:0000313" key="3">
    <source>
        <dbReference type="EMBL" id="PYC62826.1"/>
    </source>
</evidence>
<proteinExistence type="inferred from homology"/>
<keyword evidence="3" id="KW-0456">Lyase</keyword>
<feature type="non-terminal residue" evidence="3">
    <location>
        <position position="89"/>
    </location>
</feature>
<dbReference type="EMBL" id="PYBW01000277">
    <property type="protein sequence ID" value="PYC62826.1"/>
    <property type="molecule type" value="Genomic_DNA"/>
</dbReference>
<dbReference type="Pfam" id="PF00378">
    <property type="entry name" value="ECH_1"/>
    <property type="match status" value="1"/>
</dbReference>
<dbReference type="SUPFAM" id="SSF52096">
    <property type="entry name" value="ClpP/crotonase"/>
    <property type="match status" value="1"/>
</dbReference>
<evidence type="ECO:0000256" key="2">
    <source>
        <dbReference type="SAM" id="MobiDB-lite"/>
    </source>
</evidence>
<dbReference type="AlphaFoldDB" id="A0A2V4MZ01"/>
<dbReference type="EC" id="4.2.1.17" evidence="3"/>
<dbReference type="InterPro" id="IPR029045">
    <property type="entry name" value="ClpP/crotonase-like_dom_sf"/>
</dbReference>
<protein>
    <submittedName>
        <fullName evidence="3">Enoyl-CoA hydratase</fullName>
        <ecNumber evidence="3">4.2.1.17</ecNumber>
    </submittedName>
</protein>
<comment type="similarity">
    <text evidence="1">Belongs to the enoyl-CoA hydratase/isomerase family.</text>
</comment>
<dbReference type="PANTHER" id="PTHR43802">
    <property type="entry name" value="ENOYL-COA HYDRATASE"/>
    <property type="match status" value="1"/>
</dbReference>
<feature type="region of interest" description="Disordered" evidence="2">
    <location>
        <begin position="70"/>
        <end position="89"/>
    </location>
</feature>
<sequence length="89" mass="8702">MAVRAAVRVEQVGRVRTVILSRPEVRNAVDGPTAGELLRAFEEFETDDGASVAVVWGGGGDFCGGGGLEGGGTGGGERLAAGGGGAEGA</sequence>
<evidence type="ECO:0000256" key="1">
    <source>
        <dbReference type="ARBA" id="ARBA00005254"/>
    </source>
</evidence>